<dbReference type="InterPro" id="IPR029063">
    <property type="entry name" value="SAM-dependent_MTases_sf"/>
</dbReference>
<gene>
    <name evidence="3" type="ordered locus">IL0784</name>
</gene>
<sequence>MDPQILASQLRHPSGEHASEVALNMNSANGQLNVKCIDLLNLQNSESLLEIGPGNGVFAADIIKRADNLSYTGVDWSADMVAEAKRMNEDIVTSGQATFQQGNSSQLNFDNNVFDKVLTVHTLYFWDNPLEHLVEIRRVLKPQGLFCLAFGESSFMKDLPFVPYGFELYDRELACNLLQDAGFRLLNAEYYAEQGVSNTGEVVDKIINIIICKA</sequence>
<dbReference type="eggNOG" id="COG2226">
    <property type="taxonomic scope" value="Bacteria"/>
</dbReference>
<protein>
    <submittedName>
        <fullName evidence="3">SAM-dependent methyltransferase</fullName>
    </submittedName>
</protein>
<dbReference type="OrthoDB" id="9760689at2"/>
<name>Q5R131_IDILO</name>
<dbReference type="Proteomes" id="UP000001171">
    <property type="component" value="Chromosome"/>
</dbReference>
<proteinExistence type="predicted"/>
<dbReference type="CDD" id="cd02440">
    <property type="entry name" value="AdoMet_MTases"/>
    <property type="match status" value="1"/>
</dbReference>
<dbReference type="InterPro" id="IPR013216">
    <property type="entry name" value="Methyltransf_11"/>
</dbReference>
<dbReference type="EMBL" id="AE017340">
    <property type="protein sequence ID" value="AAV81625.1"/>
    <property type="molecule type" value="Genomic_DNA"/>
</dbReference>
<dbReference type="STRING" id="283942.IL0784"/>
<dbReference type="KEGG" id="ilo:IL0784"/>
<dbReference type="GO" id="GO:0016126">
    <property type="term" value="P:sterol biosynthetic process"/>
    <property type="evidence" value="ECO:0007669"/>
    <property type="project" value="TreeGrafter"/>
</dbReference>
<keyword evidence="4" id="KW-1185">Reference proteome</keyword>
<dbReference type="RefSeq" id="WP_011234036.1">
    <property type="nucleotide sequence ID" value="NC_006512.1"/>
</dbReference>
<feature type="domain" description="Methyltransferase type 11" evidence="2">
    <location>
        <begin position="49"/>
        <end position="147"/>
    </location>
</feature>
<dbReference type="PANTHER" id="PTHR44068:SF1">
    <property type="entry name" value="HYPOTHETICAL LOC100005854"/>
    <property type="match status" value="1"/>
</dbReference>
<reference evidence="3 4" key="1">
    <citation type="journal article" date="2004" name="Proc. Natl. Acad. Sci. U.S.A.">
        <title>Genome sequence of the deep-sea gamma-proteobacterium Idiomarina loihiensis reveals amino acid fermentation as a source of carbon and energy.</title>
        <authorList>
            <person name="Hou S."/>
            <person name="Saw J.H."/>
            <person name="Lee K.S."/>
            <person name="Freitas T.A."/>
            <person name="Belisle C."/>
            <person name="Kawarabayasi Y."/>
            <person name="Donachie S.P."/>
            <person name="Pikina A."/>
            <person name="Galperin M.Y."/>
            <person name="Koonin E.V."/>
            <person name="Makarova K.S."/>
            <person name="Omelchenko M.V."/>
            <person name="Sorokin A."/>
            <person name="Wolf Y.I."/>
            <person name="Li Q.X."/>
            <person name="Keum Y.S."/>
            <person name="Campbell S."/>
            <person name="Denery J."/>
            <person name="Aizawa S."/>
            <person name="Shibata S."/>
            <person name="Malahoff A."/>
            <person name="Alam M."/>
        </authorList>
    </citation>
    <scope>NUCLEOTIDE SEQUENCE [LARGE SCALE GENOMIC DNA]</scope>
    <source>
        <strain evidence="4">ATCC BAA-735 / DSM 15497 / L2-TR</strain>
    </source>
</reference>
<evidence type="ECO:0000259" key="2">
    <source>
        <dbReference type="Pfam" id="PF08241"/>
    </source>
</evidence>
<evidence type="ECO:0000313" key="4">
    <source>
        <dbReference type="Proteomes" id="UP000001171"/>
    </source>
</evidence>
<evidence type="ECO:0000313" key="3">
    <source>
        <dbReference type="EMBL" id="AAV81625.1"/>
    </source>
</evidence>
<dbReference type="InterPro" id="IPR050447">
    <property type="entry name" value="Erg6_SMT_methyltransf"/>
</dbReference>
<accession>Q5R131</accession>
<dbReference type="AlphaFoldDB" id="Q5R131"/>
<dbReference type="HOGENOM" id="CLU_081534_3_0_6"/>
<dbReference type="GeneID" id="41335938"/>
<evidence type="ECO:0000256" key="1">
    <source>
        <dbReference type="ARBA" id="ARBA00022679"/>
    </source>
</evidence>
<organism evidence="3 4">
    <name type="scientific">Idiomarina loihiensis (strain ATCC BAA-735 / DSM 15497 / L2-TR)</name>
    <dbReference type="NCBI Taxonomy" id="283942"/>
    <lineage>
        <taxon>Bacteria</taxon>
        <taxon>Pseudomonadati</taxon>
        <taxon>Pseudomonadota</taxon>
        <taxon>Gammaproteobacteria</taxon>
        <taxon>Alteromonadales</taxon>
        <taxon>Idiomarinaceae</taxon>
        <taxon>Idiomarina</taxon>
    </lineage>
</organism>
<dbReference type="GO" id="GO:0032259">
    <property type="term" value="P:methylation"/>
    <property type="evidence" value="ECO:0007669"/>
    <property type="project" value="UniProtKB-KW"/>
</dbReference>
<dbReference type="GO" id="GO:0003838">
    <property type="term" value="F:sterol 24-C-methyltransferase activity"/>
    <property type="evidence" value="ECO:0007669"/>
    <property type="project" value="TreeGrafter"/>
</dbReference>
<dbReference type="SUPFAM" id="SSF53335">
    <property type="entry name" value="S-adenosyl-L-methionine-dependent methyltransferases"/>
    <property type="match status" value="1"/>
</dbReference>
<dbReference type="Pfam" id="PF08241">
    <property type="entry name" value="Methyltransf_11"/>
    <property type="match status" value="1"/>
</dbReference>
<keyword evidence="1 3" id="KW-0808">Transferase</keyword>
<dbReference type="PANTHER" id="PTHR44068">
    <property type="entry name" value="ZGC:194242"/>
    <property type="match status" value="1"/>
</dbReference>
<dbReference type="Gene3D" id="3.40.50.150">
    <property type="entry name" value="Vaccinia Virus protein VP39"/>
    <property type="match status" value="1"/>
</dbReference>
<keyword evidence="3" id="KW-0489">Methyltransferase</keyword>